<feature type="transmembrane region" description="Helical" evidence="11">
    <location>
        <begin position="483"/>
        <end position="508"/>
    </location>
</feature>
<feature type="transmembrane region" description="Helical" evidence="11">
    <location>
        <begin position="636"/>
        <end position="655"/>
    </location>
</feature>
<feature type="transmembrane region" description="Helical" evidence="11">
    <location>
        <begin position="126"/>
        <end position="144"/>
    </location>
</feature>
<keyword evidence="3" id="KW-0050">Antiport</keyword>
<comment type="subcellular location">
    <subcellularLocation>
        <location evidence="1">Cell membrane</location>
        <topology evidence="1">Multi-pass membrane protein</topology>
    </subcellularLocation>
    <subcellularLocation>
        <location evidence="9">Membrane</location>
        <topology evidence="9">Multi-pass membrane protein</topology>
    </subcellularLocation>
</comment>
<evidence type="ECO:0000256" key="1">
    <source>
        <dbReference type="ARBA" id="ARBA00004651"/>
    </source>
</evidence>
<evidence type="ECO:0000256" key="3">
    <source>
        <dbReference type="ARBA" id="ARBA00022449"/>
    </source>
</evidence>
<protein>
    <submittedName>
        <fullName evidence="17">DUF4040 family protein</fullName>
    </submittedName>
</protein>
<feature type="transmembrane region" description="Helical" evidence="11">
    <location>
        <begin position="612"/>
        <end position="630"/>
    </location>
</feature>
<dbReference type="Pfam" id="PF13244">
    <property type="entry name" value="MbhD"/>
    <property type="match status" value="1"/>
</dbReference>
<dbReference type="Pfam" id="PF20501">
    <property type="entry name" value="MbhE"/>
    <property type="match status" value="1"/>
</dbReference>
<evidence type="ECO:0000256" key="2">
    <source>
        <dbReference type="ARBA" id="ARBA00022448"/>
    </source>
</evidence>
<feature type="transmembrane region" description="Helical" evidence="11">
    <location>
        <begin position="730"/>
        <end position="748"/>
    </location>
</feature>
<dbReference type="Pfam" id="PF04039">
    <property type="entry name" value="MnhB"/>
    <property type="match status" value="1"/>
</dbReference>
<keyword evidence="18" id="KW-1185">Reference proteome</keyword>
<dbReference type="Proteomes" id="UP001139502">
    <property type="component" value="Unassembled WGS sequence"/>
</dbReference>
<evidence type="ECO:0000256" key="6">
    <source>
        <dbReference type="ARBA" id="ARBA00022989"/>
    </source>
</evidence>
<feature type="transmembrane region" description="Helical" evidence="11">
    <location>
        <begin position="783"/>
        <end position="801"/>
    </location>
</feature>
<feature type="domain" description="MrpA C-terminal/MbhE" evidence="16">
    <location>
        <begin position="669"/>
        <end position="756"/>
    </location>
</feature>
<feature type="transmembrane region" description="Helical" evidence="11">
    <location>
        <begin position="72"/>
        <end position="91"/>
    </location>
</feature>
<evidence type="ECO:0000256" key="10">
    <source>
        <dbReference type="SAM" id="MobiDB-lite"/>
    </source>
</evidence>
<evidence type="ECO:0000313" key="17">
    <source>
        <dbReference type="EMBL" id="MCP3425664.1"/>
    </source>
</evidence>
<feature type="domain" description="MrpA C-terminal/MbhD" evidence="15">
    <location>
        <begin position="595"/>
        <end position="659"/>
    </location>
</feature>
<feature type="transmembrane region" description="Helical" evidence="11">
    <location>
        <begin position="227"/>
        <end position="249"/>
    </location>
</feature>
<comment type="caution">
    <text evidence="17">The sequence shown here is derived from an EMBL/GenBank/DDBJ whole genome shotgun (WGS) entry which is preliminary data.</text>
</comment>
<evidence type="ECO:0000256" key="11">
    <source>
        <dbReference type="SAM" id="Phobius"/>
    </source>
</evidence>
<evidence type="ECO:0000259" key="13">
    <source>
        <dbReference type="Pfam" id="PF00662"/>
    </source>
</evidence>
<dbReference type="PANTHER" id="PTHR43373">
    <property type="entry name" value="NA(+)/H(+) ANTIPORTER SUBUNIT"/>
    <property type="match status" value="1"/>
</dbReference>
<dbReference type="InterPro" id="IPR046806">
    <property type="entry name" value="MrpA_C/MbhE"/>
</dbReference>
<gene>
    <name evidence="17" type="ORF">NBM05_06465</name>
</gene>
<feature type="transmembrane region" description="Helical" evidence="11">
    <location>
        <begin position="196"/>
        <end position="215"/>
    </location>
</feature>
<feature type="transmembrane region" description="Helical" evidence="11">
    <location>
        <begin position="156"/>
        <end position="176"/>
    </location>
</feature>
<keyword evidence="7" id="KW-0406">Ion transport</keyword>
<feature type="domain" description="NADH:quinone oxidoreductase/Mrp antiporter transmembrane" evidence="12">
    <location>
        <begin position="121"/>
        <end position="402"/>
    </location>
</feature>
<organism evidence="17 18">
    <name type="scientific">Rothia santali</name>
    <dbReference type="NCBI Taxonomy" id="2949643"/>
    <lineage>
        <taxon>Bacteria</taxon>
        <taxon>Bacillati</taxon>
        <taxon>Actinomycetota</taxon>
        <taxon>Actinomycetes</taxon>
        <taxon>Micrococcales</taxon>
        <taxon>Micrococcaceae</taxon>
        <taxon>Rothia</taxon>
    </lineage>
</organism>
<feature type="domain" description="NADH-Ubiquinone oxidoreductase (complex I) chain 5 N-terminal" evidence="13">
    <location>
        <begin position="55"/>
        <end position="105"/>
    </location>
</feature>
<feature type="region of interest" description="Disordered" evidence="10">
    <location>
        <begin position="899"/>
        <end position="941"/>
    </location>
</feature>
<dbReference type="PANTHER" id="PTHR43373:SF1">
    <property type="entry name" value="NA(+)_H(+) ANTIPORTER SUBUNIT A"/>
    <property type="match status" value="1"/>
</dbReference>
<keyword evidence="8 11" id="KW-0472">Membrane</keyword>
<sequence>MLFLALAVTLAACPLAAPLSRLVGRQAGAVLALPLLLSAALLLAGGSPHAVVEQWLPWMPSLGVGLGLRLDGLGLVFSLLVLVVGAGVMLYSTRYLGRERTASFYVLMTAFAAAMLLLVLSDDLVVMFVAWEATTFCSFFLIARSGEGAREPAIRTLLVTAAGGLSLLAAVVVMIVVTGTTRLSEVLAHPVWGSDAAFTVLVAVLLAVAAFTKSAQFPFQSWLPDSMVAITPVSTYLHAAAMVKAGIYLLLRFSPALADVAVWNVLLVSCGLTTALLGAVSALRRHDLKELLAYSTMSQLGLLVAMIGVGTPAALTAAVVHTVAHAVFKSALFMLVGVVDHEAGTRDMRRLAGMRLRMPATAAAMGLAAASMAGVPLLLGFISKESMFAALIESPWGPGLAALMTAAAALTSVFTVAYSARLVLGAFSGRGDRLVREASPLFWGVPALAAAASLALGAYPAPLDAGIGGAASVAAGSEQEVHLALWHGLNAELAVSAVVIALGVALVLGRRRVDVVLAPLRSPVSGLGVVDALRAGLIRGGGVVGGWSGSTSPRRHLAVPAVCLALIALVGLPGLGELPPVAGDRSRPWDWALVALLAAGVIAAVRVRTRIAAVVVTGVVGFSMMLWFFVLGAVDVAVTQLLVEVLTVCVMVLLLKRLPARFARQTLRRRIPAAVIALAAGLATALGVWALTGRRGLSPAAEYYLREGYEATGGSNIVNTILVDFRALDTLGELTVLGVAGVAIVALLRARPLAASREVDRVTGSPLEDAWQNGAFLRTATRVIGPIIVVMSVVLLFRGHYEPGGGFIAALVGGAGFALLYLAAPRDHRARIRWPYLLLIGLGVVLGTGTGLLGYLEGSFLKPLGTEVLGVSLSTPLLFDVGVYLAVIGVILASLNKLGRDDPDPAAEPPQDPDAGDAADAPGRRPHTPHYHPTHREVKTR</sequence>
<evidence type="ECO:0000259" key="15">
    <source>
        <dbReference type="Pfam" id="PF13244"/>
    </source>
</evidence>
<keyword evidence="6 11" id="KW-1133">Transmembrane helix</keyword>
<dbReference type="GO" id="GO:0005886">
    <property type="term" value="C:plasma membrane"/>
    <property type="evidence" value="ECO:0007669"/>
    <property type="project" value="UniProtKB-SubCell"/>
</dbReference>
<feature type="transmembrane region" description="Helical" evidence="11">
    <location>
        <begin position="261"/>
        <end position="279"/>
    </location>
</feature>
<dbReference type="EMBL" id="JANAFB010000012">
    <property type="protein sequence ID" value="MCP3425664.1"/>
    <property type="molecule type" value="Genomic_DNA"/>
</dbReference>
<evidence type="ECO:0000259" key="14">
    <source>
        <dbReference type="Pfam" id="PF04039"/>
    </source>
</evidence>
<feature type="transmembrane region" description="Helical" evidence="11">
    <location>
        <begin position="876"/>
        <end position="895"/>
    </location>
</feature>
<feature type="transmembrane region" description="Helical" evidence="11">
    <location>
        <begin position="399"/>
        <end position="420"/>
    </location>
</feature>
<evidence type="ECO:0000256" key="4">
    <source>
        <dbReference type="ARBA" id="ARBA00022475"/>
    </source>
</evidence>
<keyword evidence="4" id="KW-1003">Cell membrane</keyword>
<name>A0A9X2KIA4_9MICC</name>
<proteinExistence type="predicted"/>
<feature type="transmembrane region" description="Helical" evidence="11">
    <location>
        <begin position="836"/>
        <end position="856"/>
    </location>
</feature>
<dbReference type="InterPro" id="IPR007182">
    <property type="entry name" value="MnhB"/>
</dbReference>
<reference evidence="17" key="1">
    <citation type="submission" date="2022-06" db="EMBL/GenBank/DDBJ databases">
        <title>Rothia sp. isolated from sandalwood seedling.</title>
        <authorList>
            <person name="Tuikhar N."/>
            <person name="Kirdat K."/>
            <person name="Thorat V."/>
            <person name="Swetha P."/>
            <person name="Padma S."/>
            <person name="Sundararaj R."/>
            <person name="Yadav A."/>
        </authorList>
    </citation>
    <scope>NUCLEOTIDE SEQUENCE</scope>
    <source>
        <strain evidence="17">AR01</strain>
    </source>
</reference>
<accession>A0A9X2KIA4</accession>
<evidence type="ECO:0000256" key="8">
    <source>
        <dbReference type="ARBA" id="ARBA00023136"/>
    </source>
</evidence>
<evidence type="ECO:0000256" key="7">
    <source>
        <dbReference type="ARBA" id="ARBA00023065"/>
    </source>
</evidence>
<feature type="transmembrane region" description="Helical" evidence="11">
    <location>
        <begin position="671"/>
        <end position="691"/>
    </location>
</feature>
<dbReference type="Pfam" id="PF00662">
    <property type="entry name" value="Proton_antipo_N"/>
    <property type="match status" value="1"/>
</dbReference>
<evidence type="ECO:0000313" key="18">
    <source>
        <dbReference type="Proteomes" id="UP001139502"/>
    </source>
</evidence>
<dbReference type="InterPro" id="IPR050616">
    <property type="entry name" value="CPA3_Na-H_Antiporter_A"/>
</dbReference>
<evidence type="ECO:0000259" key="12">
    <source>
        <dbReference type="Pfam" id="PF00361"/>
    </source>
</evidence>
<dbReference type="Pfam" id="PF00361">
    <property type="entry name" value="Proton_antipo_M"/>
    <property type="match status" value="1"/>
</dbReference>
<dbReference type="GO" id="GO:0006811">
    <property type="term" value="P:monoatomic ion transport"/>
    <property type="evidence" value="ECO:0007669"/>
    <property type="project" value="UniProtKB-KW"/>
</dbReference>
<dbReference type="GO" id="GO:0015297">
    <property type="term" value="F:antiporter activity"/>
    <property type="evidence" value="ECO:0007669"/>
    <property type="project" value="UniProtKB-KW"/>
</dbReference>
<feature type="transmembrane region" description="Helical" evidence="11">
    <location>
        <begin position="103"/>
        <end position="120"/>
    </location>
</feature>
<feature type="transmembrane region" description="Helical" evidence="11">
    <location>
        <begin position="588"/>
        <end position="605"/>
    </location>
</feature>
<dbReference type="InterPro" id="IPR001750">
    <property type="entry name" value="ND/Mrp_TM"/>
</dbReference>
<feature type="transmembrane region" description="Helical" evidence="11">
    <location>
        <begin position="360"/>
        <end position="379"/>
    </location>
</feature>
<feature type="transmembrane region" description="Helical" evidence="11">
    <location>
        <begin position="291"/>
        <end position="309"/>
    </location>
</feature>
<evidence type="ECO:0000256" key="5">
    <source>
        <dbReference type="ARBA" id="ARBA00022692"/>
    </source>
</evidence>
<dbReference type="RefSeq" id="WP_254165981.1">
    <property type="nucleotide sequence ID" value="NZ_JANAFB010000012.1"/>
</dbReference>
<feature type="transmembrane region" description="Helical" evidence="11">
    <location>
        <begin position="441"/>
        <end position="463"/>
    </location>
</feature>
<evidence type="ECO:0000256" key="9">
    <source>
        <dbReference type="RuleBase" id="RU000320"/>
    </source>
</evidence>
<dbReference type="InterPro" id="IPR025383">
    <property type="entry name" value="MrpA_C/MbhD"/>
</dbReference>
<feature type="transmembrane region" description="Helical" evidence="11">
    <location>
        <begin position="807"/>
        <end position="824"/>
    </location>
</feature>
<dbReference type="NCBIfam" id="NF009290">
    <property type="entry name" value="PRK12650.1"/>
    <property type="match status" value="1"/>
</dbReference>
<feature type="transmembrane region" description="Helical" evidence="11">
    <location>
        <begin position="557"/>
        <end position="576"/>
    </location>
</feature>
<dbReference type="InterPro" id="IPR001516">
    <property type="entry name" value="Proton_antipo_N"/>
</dbReference>
<dbReference type="PRINTS" id="PR01434">
    <property type="entry name" value="NADHDHGNASE5"/>
</dbReference>
<feature type="transmembrane region" description="Helical" evidence="11">
    <location>
        <begin position="315"/>
        <end position="339"/>
    </location>
</feature>
<dbReference type="AlphaFoldDB" id="A0A9X2KIA4"/>
<keyword evidence="5 9" id="KW-0812">Transmembrane</keyword>
<keyword evidence="2" id="KW-0813">Transport</keyword>
<feature type="compositionally biased region" description="Basic residues" evidence="10">
    <location>
        <begin position="924"/>
        <end position="933"/>
    </location>
</feature>
<evidence type="ECO:0000259" key="16">
    <source>
        <dbReference type="Pfam" id="PF20501"/>
    </source>
</evidence>
<feature type="domain" description="Na+/H+ antiporter MnhB subunit-related protein" evidence="14">
    <location>
        <begin position="777"/>
        <end position="892"/>
    </location>
</feature>